<gene>
    <name evidence="1" type="ORF">J0X15_15180</name>
</gene>
<dbReference type="AlphaFoldDB" id="A0A939EQ14"/>
<comment type="caution">
    <text evidence="1">The sequence shown here is derived from an EMBL/GenBank/DDBJ whole genome shotgun (WGS) entry which is preliminary data.</text>
</comment>
<dbReference type="RefSeq" id="WP_206942475.1">
    <property type="nucleotide sequence ID" value="NZ_JAFLNF010000007.1"/>
</dbReference>
<proteinExistence type="predicted"/>
<dbReference type="EMBL" id="JAFLNF010000007">
    <property type="protein sequence ID" value="MBO0346574.1"/>
    <property type="molecule type" value="Genomic_DNA"/>
</dbReference>
<sequence>MRIRNVMAVKLAVWAEAQEWPQSRFIPYWVPKGHGKTVRYLSAEAFPENQTQDEAG</sequence>
<evidence type="ECO:0000313" key="1">
    <source>
        <dbReference type="EMBL" id="MBO0346574.1"/>
    </source>
</evidence>
<dbReference type="Proteomes" id="UP000664779">
    <property type="component" value="Unassembled WGS sequence"/>
</dbReference>
<accession>A0A939EQ14</accession>
<reference evidence="1" key="1">
    <citation type="submission" date="2021-03" db="EMBL/GenBank/DDBJ databases">
        <title>Roseibium sp. CAU 1637 isolated from Incheon.</title>
        <authorList>
            <person name="Kim W."/>
        </authorList>
    </citation>
    <scope>NUCLEOTIDE SEQUENCE</scope>
    <source>
        <strain evidence="1">CAU 1637</strain>
    </source>
</reference>
<name>A0A939EQ14_9HYPH</name>
<organism evidence="1 2">
    <name type="scientific">Roseibium limicola</name>
    <dbReference type="NCBI Taxonomy" id="2816037"/>
    <lineage>
        <taxon>Bacteria</taxon>
        <taxon>Pseudomonadati</taxon>
        <taxon>Pseudomonadota</taxon>
        <taxon>Alphaproteobacteria</taxon>
        <taxon>Hyphomicrobiales</taxon>
        <taxon>Stappiaceae</taxon>
        <taxon>Roseibium</taxon>
    </lineage>
</organism>
<keyword evidence="2" id="KW-1185">Reference proteome</keyword>
<protein>
    <submittedName>
        <fullName evidence="1">Uncharacterized protein</fullName>
    </submittedName>
</protein>
<evidence type="ECO:0000313" key="2">
    <source>
        <dbReference type="Proteomes" id="UP000664779"/>
    </source>
</evidence>